<dbReference type="PANTHER" id="PTHR30273:SF2">
    <property type="entry name" value="PROTEIN FECR"/>
    <property type="match status" value="1"/>
</dbReference>
<dbReference type="EMBL" id="BMFP01000006">
    <property type="protein sequence ID" value="GGG26067.1"/>
    <property type="molecule type" value="Genomic_DNA"/>
</dbReference>
<dbReference type="Proteomes" id="UP000634043">
    <property type="component" value="Unassembled WGS sequence"/>
</dbReference>
<dbReference type="Gene3D" id="3.55.50.30">
    <property type="match status" value="1"/>
</dbReference>
<organism evidence="3 4">
    <name type="scientific">Pontibacter amylolyticus</name>
    <dbReference type="NCBI Taxonomy" id="1424080"/>
    <lineage>
        <taxon>Bacteria</taxon>
        <taxon>Pseudomonadati</taxon>
        <taxon>Bacteroidota</taxon>
        <taxon>Cytophagia</taxon>
        <taxon>Cytophagales</taxon>
        <taxon>Hymenobacteraceae</taxon>
        <taxon>Pontibacter</taxon>
    </lineage>
</organism>
<dbReference type="Gene3D" id="2.60.120.1440">
    <property type="match status" value="1"/>
</dbReference>
<feature type="domain" description="FecR protein" evidence="2">
    <location>
        <begin position="105"/>
        <end position="200"/>
    </location>
</feature>
<comment type="caution">
    <text evidence="3">The sequence shown here is derived from an EMBL/GenBank/DDBJ whole genome shotgun (WGS) entry which is preliminary data.</text>
</comment>
<name>A0ABQ1WD74_9BACT</name>
<protein>
    <submittedName>
        <fullName evidence="3">Anti-sigma factor</fullName>
    </submittedName>
</protein>
<keyword evidence="1" id="KW-0812">Transmembrane</keyword>
<keyword evidence="1" id="KW-0472">Membrane</keyword>
<keyword evidence="1" id="KW-1133">Transmembrane helix</keyword>
<evidence type="ECO:0000313" key="3">
    <source>
        <dbReference type="EMBL" id="GGG26067.1"/>
    </source>
</evidence>
<dbReference type="PIRSF" id="PIRSF018266">
    <property type="entry name" value="FecR"/>
    <property type="match status" value="1"/>
</dbReference>
<dbReference type="RefSeq" id="WP_188502552.1">
    <property type="nucleotide sequence ID" value="NZ_BMFP01000006.1"/>
</dbReference>
<accession>A0ABQ1WD74</accession>
<sequence>MNLNKQQELLSKYLQGTATPEESAWVEKWYCSFDSLQPASSEQPIDQAVGEVMMSGILKKIRRGKVIQLWQQVGSAAAILLIVLFGSWYYYQLNSSDSPITYSYITAAPGQHIKVLLPDSSTLWLNEQTTVRYTKSSFGEKAREIWLEEGEAYFEVKPNKQLPFIVNSGPLKTRVLGTAFNIKKAASYDEVQVSVTHGRVAVSTAGRSLAHLTRGNQLTYHKSSGQSTTRPINPAYTTAWQQGSVELQNASFQELSEAFYSLYNTRLKAGKKEIEEHTYTITLARSQPQAQAVAVIAAIHELSYTIENGTIELY</sequence>
<evidence type="ECO:0000256" key="1">
    <source>
        <dbReference type="SAM" id="Phobius"/>
    </source>
</evidence>
<proteinExistence type="predicted"/>
<evidence type="ECO:0000259" key="2">
    <source>
        <dbReference type="Pfam" id="PF04773"/>
    </source>
</evidence>
<evidence type="ECO:0000313" key="4">
    <source>
        <dbReference type="Proteomes" id="UP000634043"/>
    </source>
</evidence>
<reference evidence="4" key="1">
    <citation type="journal article" date="2019" name="Int. J. Syst. Evol. Microbiol.">
        <title>The Global Catalogue of Microorganisms (GCM) 10K type strain sequencing project: providing services to taxonomists for standard genome sequencing and annotation.</title>
        <authorList>
            <consortium name="The Broad Institute Genomics Platform"/>
            <consortium name="The Broad Institute Genome Sequencing Center for Infectious Disease"/>
            <person name="Wu L."/>
            <person name="Ma J."/>
        </authorList>
    </citation>
    <scope>NUCLEOTIDE SEQUENCE [LARGE SCALE GENOMIC DNA]</scope>
    <source>
        <strain evidence="4">CGMCC 1.12749</strain>
    </source>
</reference>
<keyword evidence="4" id="KW-1185">Reference proteome</keyword>
<feature type="transmembrane region" description="Helical" evidence="1">
    <location>
        <begin position="69"/>
        <end position="91"/>
    </location>
</feature>
<dbReference type="Pfam" id="PF04773">
    <property type="entry name" value="FecR"/>
    <property type="match status" value="1"/>
</dbReference>
<dbReference type="InterPro" id="IPR006860">
    <property type="entry name" value="FecR"/>
</dbReference>
<dbReference type="PANTHER" id="PTHR30273">
    <property type="entry name" value="PERIPLASMIC SIGNAL SENSOR AND SIGMA FACTOR ACTIVATOR FECR-RELATED"/>
    <property type="match status" value="1"/>
</dbReference>
<gene>
    <name evidence="3" type="ORF">GCM10011323_32160</name>
</gene>
<dbReference type="InterPro" id="IPR012373">
    <property type="entry name" value="Ferrdict_sens_TM"/>
</dbReference>